<proteinExistence type="predicted"/>
<evidence type="ECO:0000313" key="1">
    <source>
        <dbReference type="EMBL" id="KAI3372923.1"/>
    </source>
</evidence>
<protein>
    <submittedName>
        <fullName evidence="1">Uncharacterized protein</fullName>
    </submittedName>
</protein>
<gene>
    <name evidence="1" type="ORF">L3Q82_023372</name>
</gene>
<dbReference type="EMBL" id="CM041535">
    <property type="protein sequence ID" value="KAI3372923.1"/>
    <property type="molecule type" value="Genomic_DNA"/>
</dbReference>
<accession>A0ACB8X1U7</accession>
<evidence type="ECO:0000313" key="2">
    <source>
        <dbReference type="Proteomes" id="UP000831701"/>
    </source>
</evidence>
<sequence>MKTRDPPPVHVHVPETTPVHVHMRRSPQSRTKDAQVMGDEGRPKVKTPWIPPGRLSCRRDVGSYKCQRSRVQRHSESGNAHQRDAEEQDEELGTVTKNLSVLLREQESIRRLKKSDSQSPHRETEVLLRALVEAEIDGVAVANQLTALKETIDSLAKEKRLSKPQAASLGRQQELLLEKIEMFDSTNHSLRELLRERSENERELLMWSEQKDALKTRLASCEAENVRLLTKLANKEKEALKLAEHLDFEKDNMKTTEELSRILQSTRKHLESELSRTEAEKAHLSAQVQRMQQSYEHQQKDLQALQEELQTLMKQREEEEKQRQDQETLALLTQQAERAEESAGLLAAKLQEKESQLAQALSTSSEWCLRHSKEATAKGQLEEEISALKLQLTELNTRLHSTEERSRTEREELRDQLHHLNVENTSSQLDNQRLRGQLASSGEKLRDLQSEARQLKSSLRKHESLVEKYKKKVQQARRESEEFCLKLEVTQREVREVKVSLEREKEQVRRELLGRLRELETLPDRLRRTEQQLRDAQQEAEAHERRNMEHNSSLSEVRHKVEQQGTQLETLQQRNLLLQEENNVLKEKIHNLERRLEDVTVENKEMSQTLSSKDVSIRSVQQQLEEKSRECSVLSRQLQQTLDDAQKQVDNSMQKVLAKERASQSKALDLQSQLSRAKQEQSQLKRSKEECYLFVFPSDGAAFPESAAEHEGETRAVGLYKPQSAELRSFSQNLVWKRVRRLFAHKLIAQVLQADQQKITYFLTLHLFENLPSFIKNKIFIGIARTKSVSSGLRAVSRRTVFTVTSAGPSSLSLALAGVCFVYLIHFSVDMPAENLRWDTLQALKNSPKAKISYNPYWSERGEDILAGCKEAFSLSSQSGVVLEHLGSLSLQRSGFLGSSSGDSSPGVSEEISASVSSTGSIPDISAKHATLSAAPSLKIESEQAFSEEVKDEDAEAEVSEVSSPASLPAISLLSPKAMETAGQIIRFEEQQREKAKMALKLRQEMQEKLVVAVASSESEQLKRFEEFMELKQRQEYQSMRDMMDRETKESIGRQEKLKEEQRHRMKILNLRLREAEQQRLREVELERQRQADGRERLRNLNTIQEEILQLNQLLDPSAQTKADLPAASLSSLSTRGNQLCSQVSEVVRKTAEGEFPSVEDMTVAERALHEMRALIRLMQGEVAKAQEKKKKEQEEEEQRRKQAELQAQQEAQKKAAQSAKEKAQRKGLQNSAEDSTLKWYKELQDSAAQCAQSFEQLNSPKDAQFGFTSLLWTQTKKLKLELQKAATIPVSQISSNSGSQLREIFDKIHKLLSGQAVVSAGRSVSTSQHPQGLDFVCYKLAEKFVKQGEEEVASHHEAAFPIAVVASGVWELHPRVGTFILAHLHKKCPYAVPHYLPPMKEGTPVEEYQRILGYRVDDSGVEGQDSFLKRMSGMIRLYAAMIQLRWPYGSKQGIVYSLFGRSFVVYPPLPRSSGTSRSESRLALVGSDAQHGAAGRHHITATLLFDFLEVCGNALMRQYQVQFWKLILLLKDEYFPRIEAVTSSGQMGSVIRLKQFLEVRYSER</sequence>
<organism evidence="1 2">
    <name type="scientific">Scortum barcoo</name>
    <name type="common">barcoo grunter</name>
    <dbReference type="NCBI Taxonomy" id="214431"/>
    <lineage>
        <taxon>Eukaryota</taxon>
        <taxon>Metazoa</taxon>
        <taxon>Chordata</taxon>
        <taxon>Craniata</taxon>
        <taxon>Vertebrata</taxon>
        <taxon>Euteleostomi</taxon>
        <taxon>Actinopterygii</taxon>
        <taxon>Neopterygii</taxon>
        <taxon>Teleostei</taxon>
        <taxon>Neoteleostei</taxon>
        <taxon>Acanthomorphata</taxon>
        <taxon>Eupercaria</taxon>
        <taxon>Centrarchiformes</taxon>
        <taxon>Terapontoidei</taxon>
        <taxon>Terapontidae</taxon>
        <taxon>Scortum</taxon>
    </lineage>
</organism>
<keyword evidence="2" id="KW-1185">Reference proteome</keyword>
<reference evidence="1" key="1">
    <citation type="submission" date="2022-04" db="EMBL/GenBank/DDBJ databases">
        <title>Jade perch genome.</title>
        <authorList>
            <person name="Chao B."/>
        </authorList>
    </citation>
    <scope>NUCLEOTIDE SEQUENCE</scope>
    <source>
        <strain evidence="1">CB-2022</strain>
    </source>
</reference>
<comment type="caution">
    <text evidence="1">The sequence shown here is derived from an EMBL/GenBank/DDBJ whole genome shotgun (WGS) entry which is preliminary data.</text>
</comment>
<dbReference type="Proteomes" id="UP000831701">
    <property type="component" value="Chromosome 5"/>
</dbReference>
<name>A0ACB8X1U7_9TELE</name>